<keyword evidence="2" id="KW-1185">Reference proteome</keyword>
<dbReference type="GO" id="GO:0031146">
    <property type="term" value="P:SCF-dependent proteasomal ubiquitin-dependent protein catabolic process"/>
    <property type="evidence" value="ECO:0007669"/>
    <property type="project" value="TreeGrafter"/>
</dbReference>
<name>A0AAD7UTE8_9FUNG</name>
<dbReference type="Gene3D" id="1.25.40.10">
    <property type="entry name" value="Tetratricopeptide repeat domain"/>
    <property type="match status" value="1"/>
</dbReference>
<dbReference type="Proteomes" id="UP001234581">
    <property type="component" value="Unassembled WGS sequence"/>
</dbReference>
<accession>A0AAD7UTE8</accession>
<dbReference type="PANTHER" id="PTHR13318">
    <property type="entry name" value="PARTNER OF PAIRED, ISOFORM B-RELATED"/>
    <property type="match status" value="1"/>
</dbReference>
<gene>
    <name evidence="1" type="ORF">O0I10_011434</name>
</gene>
<dbReference type="RefSeq" id="XP_058337814.1">
    <property type="nucleotide sequence ID" value="XM_058491401.1"/>
</dbReference>
<sequence length="693" mass="79148">MHEPQPIAIQRHHATETIADAARRLEESTQRRLVLLNDRARALAASAKFEAALNDATTMQTLAPSSGMGYLCAGHVHQLQGRHRACIDVCDRGLSAVPSSDTYYYQQLVDMRSMAEKHNNVYVDFVKELSLEIVELIVDNLFTDDTRIRMDHLCQYLSISHLWREKILQSMRRLHLVSEPGKDLVDSSGYILKHTAPYAAALTIKYEATSAYKLFQQYEFPSLRFLDLDEVYPEDADTATALLSLTSVQSTVTHLDMKMENLNYSLGDILGTFPHLVSLTCHDINSDLTTASDTYPQLKELKLWNEERGFESDDLKMMTQRLPALEIFSVNPCLDTSALSMIQDNCPKLKLIAYNDYRNEESYMRRITYKGINDKSGGGGTSNNNNNDLQSLNVNFVAGDTFEVDMLDIITSITRNSHSLQSIFFCYNSKVDVRIYLPIYEHVTLSHLTSYTHKISHHEHVQLAVAVIRRSPHLRVIELFKGPRLSVDDDDDDNNNSRRIYYRELTEVFVAMTGLADLEVADIRIHSRNAAMGIEHFLRYHNSIDSKLRTLYVPKRTDLSPDTLELLTGLPRLENLTLRLVIMATSMDTADDFIRTGRQLLESLARKCPLIHTLTLYDFHGLELLSLRFFPNLKSLRLKIDNIACSDLVVLLQCPKLEDFYIKLRSPAPYDEIDQELDTMLREKMRVYASNSS</sequence>
<organism evidence="1 2">
    <name type="scientific">Lichtheimia ornata</name>
    <dbReference type="NCBI Taxonomy" id="688661"/>
    <lineage>
        <taxon>Eukaryota</taxon>
        <taxon>Fungi</taxon>
        <taxon>Fungi incertae sedis</taxon>
        <taxon>Mucoromycota</taxon>
        <taxon>Mucoromycotina</taxon>
        <taxon>Mucoromycetes</taxon>
        <taxon>Mucorales</taxon>
        <taxon>Lichtheimiaceae</taxon>
        <taxon>Lichtheimia</taxon>
    </lineage>
</organism>
<dbReference type="GO" id="GO:0019005">
    <property type="term" value="C:SCF ubiquitin ligase complex"/>
    <property type="evidence" value="ECO:0007669"/>
    <property type="project" value="TreeGrafter"/>
</dbReference>
<dbReference type="PANTHER" id="PTHR13318:SF95">
    <property type="entry name" value="F-BOX PROTEIN YLR352W"/>
    <property type="match status" value="1"/>
</dbReference>
<comment type="caution">
    <text evidence="1">The sequence shown here is derived from an EMBL/GenBank/DDBJ whole genome shotgun (WGS) entry which is preliminary data.</text>
</comment>
<evidence type="ECO:0000313" key="1">
    <source>
        <dbReference type="EMBL" id="KAJ8652900.1"/>
    </source>
</evidence>
<dbReference type="EMBL" id="JARTCD010000090">
    <property type="protein sequence ID" value="KAJ8652900.1"/>
    <property type="molecule type" value="Genomic_DNA"/>
</dbReference>
<protein>
    <submittedName>
        <fullName evidence="1">Uncharacterized protein</fullName>
    </submittedName>
</protein>
<evidence type="ECO:0000313" key="2">
    <source>
        <dbReference type="Proteomes" id="UP001234581"/>
    </source>
</evidence>
<dbReference type="InterPro" id="IPR011990">
    <property type="entry name" value="TPR-like_helical_dom_sf"/>
</dbReference>
<reference evidence="1 2" key="1">
    <citation type="submission" date="2023-03" db="EMBL/GenBank/DDBJ databases">
        <title>Genome sequence of Lichtheimia ornata CBS 291.66.</title>
        <authorList>
            <person name="Mohabir J.T."/>
            <person name="Shea T.P."/>
            <person name="Kurbessoian T."/>
            <person name="Berby B."/>
            <person name="Fontaine J."/>
            <person name="Livny J."/>
            <person name="Gnirke A."/>
            <person name="Stajich J.E."/>
            <person name="Cuomo C.A."/>
        </authorList>
    </citation>
    <scope>NUCLEOTIDE SEQUENCE [LARGE SCALE GENOMIC DNA]</scope>
    <source>
        <strain evidence="1">CBS 291.66</strain>
    </source>
</reference>
<dbReference type="SUPFAM" id="SSF48452">
    <property type="entry name" value="TPR-like"/>
    <property type="match status" value="1"/>
</dbReference>
<dbReference type="AlphaFoldDB" id="A0AAD7UTE8"/>
<dbReference type="SUPFAM" id="SSF52047">
    <property type="entry name" value="RNI-like"/>
    <property type="match status" value="1"/>
</dbReference>
<dbReference type="InterPro" id="IPR032675">
    <property type="entry name" value="LRR_dom_sf"/>
</dbReference>
<proteinExistence type="predicted"/>
<dbReference type="GeneID" id="83218835"/>
<dbReference type="Gene3D" id="3.80.10.10">
    <property type="entry name" value="Ribonuclease Inhibitor"/>
    <property type="match status" value="1"/>
</dbReference>